<protein>
    <recommendedName>
        <fullName evidence="4">40S ribosomal protein S21</fullName>
    </recommendedName>
</protein>
<dbReference type="Proteomes" id="UP000320333">
    <property type="component" value="Unassembled WGS sequence"/>
</dbReference>
<evidence type="ECO:0000256" key="3">
    <source>
        <dbReference type="ARBA" id="ARBA00023274"/>
    </source>
</evidence>
<dbReference type="GO" id="GO:0042274">
    <property type="term" value="P:ribosomal small subunit biogenesis"/>
    <property type="evidence" value="ECO:0007669"/>
    <property type="project" value="UniProtKB-ARBA"/>
</dbReference>
<evidence type="ECO:0000256" key="2">
    <source>
        <dbReference type="ARBA" id="ARBA00022980"/>
    </source>
</evidence>
<dbReference type="PANTHER" id="PTHR10442">
    <property type="entry name" value="40S RIBOSOMAL PROTEIN S21"/>
    <property type="match status" value="1"/>
</dbReference>
<evidence type="ECO:0000256" key="4">
    <source>
        <dbReference type="PIRNR" id="PIRNR002148"/>
    </source>
</evidence>
<dbReference type="EMBL" id="QEAP01000568">
    <property type="protein sequence ID" value="TPX64044.1"/>
    <property type="molecule type" value="Genomic_DNA"/>
</dbReference>
<keyword evidence="8" id="KW-1185">Reference proteome</keyword>
<keyword evidence="2 4" id="KW-0689">Ribosomal protein</keyword>
<dbReference type="InterPro" id="IPR018279">
    <property type="entry name" value="Ribosomal_eS21_CS"/>
</dbReference>
<dbReference type="GO" id="GO:0006412">
    <property type="term" value="P:translation"/>
    <property type="evidence" value="ECO:0007669"/>
    <property type="project" value="InterPro"/>
</dbReference>
<comment type="function">
    <text evidence="4">Required for the processing of the 20S rRNA-precursor to mature 18S rRNA in a late step of the maturation of 40S ribosomal subunits. Has a physiological role leading to 18S rRNA stability.</text>
</comment>
<proteinExistence type="inferred from homology"/>
<name>A0A507ETI3_9FUNG</name>
<dbReference type="FunFam" id="3.30.1230.20:FF:000001">
    <property type="entry name" value="40S ribosomal protein S21"/>
    <property type="match status" value="1"/>
</dbReference>
<reference evidence="7 8" key="1">
    <citation type="journal article" date="2019" name="Sci. Rep.">
        <title>Comparative genomics of chytrid fungi reveal insights into the obligate biotrophic and pathogenic lifestyle of Synchytrium endobioticum.</title>
        <authorList>
            <person name="van de Vossenberg B.T.L.H."/>
            <person name="Warris S."/>
            <person name="Nguyen H.D.T."/>
            <person name="van Gent-Pelzer M.P.E."/>
            <person name="Joly D.L."/>
            <person name="van de Geest H.C."/>
            <person name="Bonants P.J.M."/>
            <person name="Smith D.S."/>
            <person name="Levesque C.A."/>
            <person name="van der Lee T.A.J."/>
        </authorList>
    </citation>
    <scope>NUCLEOTIDE SEQUENCE [LARGE SCALE GENOMIC DNA]</scope>
    <source>
        <strain evidence="7 8">CBS 675.73</strain>
    </source>
</reference>
<evidence type="ECO:0000313" key="5">
    <source>
        <dbReference type="EMBL" id="TPX64044.1"/>
    </source>
</evidence>
<organism evidence="7 8">
    <name type="scientific">Chytriomyces confervae</name>
    <dbReference type="NCBI Taxonomy" id="246404"/>
    <lineage>
        <taxon>Eukaryota</taxon>
        <taxon>Fungi</taxon>
        <taxon>Fungi incertae sedis</taxon>
        <taxon>Chytridiomycota</taxon>
        <taxon>Chytridiomycota incertae sedis</taxon>
        <taxon>Chytridiomycetes</taxon>
        <taxon>Chytridiales</taxon>
        <taxon>Chytriomycetaceae</taxon>
        <taxon>Chytriomyces</taxon>
    </lineage>
</organism>
<dbReference type="OrthoDB" id="278325at2759"/>
<dbReference type="Gene3D" id="3.30.1230.20">
    <property type="match status" value="1"/>
</dbReference>
<dbReference type="Pfam" id="PF01249">
    <property type="entry name" value="Ribosomal_S21e"/>
    <property type="match status" value="1"/>
</dbReference>
<dbReference type="GO" id="GO:0022626">
    <property type="term" value="C:cytosolic ribosome"/>
    <property type="evidence" value="ECO:0007669"/>
    <property type="project" value="UniProtKB-ARBA"/>
</dbReference>
<accession>A0A507ETI3</accession>
<comment type="caution">
    <text evidence="7">The sequence shown here is derived from an EMBL/GenBank/DDBJ whole genome shotgun (WGS) entry which is preliminary data.</text>
</comment>
<comment type="similarity">
    <text evidence="1 4">Belongs to the eukaryotic ribosomal protein eS21 family.</text>
</comment>
<keyword evidence="4" id="KW-0698">rRNA processing</keyword>
<dbReference type="GO" id="GO:0006364">
    <property type="term" value="P:rRNA processing"/>
    <property type="evidence" value="ECO:0007669"/>
    <property type="project" value="UniProtKB-KW"/>
</dbReference>
<sequence length="86" mass="9256">MENDKGEIVDLYIPRKCSATGRLITAKDHASVQISIGEVDANGRLTGATKAYALSGFVRSLGEADDSINRLATQDGLLKNVWAYSQ</sequence>
<gene>
    <name evidence="7" type="ORF">CcCBS67573_g07584</name>
    <name evidence="6" type="ORF">CcCBS67573_g08057</name>
    <name evidence="5" type="ORF">CcCBS67573_g08510</name>
</gene>
<dbReference type="EMBL" id="QEAP01000478">
    <property type="protein sequence ID" value="TPX65687.1"/>
    <property type="molecule type" value="Genomic_DNA"/>
</dbReference>
<comment type="subcellular location">
    <subcellularLocation>
        <location evidence="4">Cytoplasm</location>
    </subcellularLocation>
</comment>
<dbReference type="GO" id="GO:1990904">
    <property type="term" value="C:ribonucleoprotein complex"/>
    <property type="evidence" value="ECO:0007669"/>
    <property type="project" value="UniProtKB-KW"/>
</dbReference>
<dbReference type="STRING" id="246404.A0A507ETI3"/>
<dbReference type="PIRSF" id="PIRSF002148">
    <property type="entry name" value="Ribosomal_S21e"/>
    <property type="match status" value="1"/>
</dbReference>
<dbReference type="AlphaFoldDB" id="A0A507ETI3"/>
<evidence type="ECO:0000313" key="6">
    <source>
        <dbReference type="EMBL" id="TPX65687.1"/>
    </source>
</evidence>
<keyword evidence="3 4" id="KW-0687">Ribonucleoprotein</keyword>
<comment type="subunit">
    <text evidence="4">Component of the small ribosomal subunit.</text>
</comment>
<dbReference type="EMBL" id="QEAP01000409">
    <property type="protein sequence ID" value="TPX67164.1"/>
    <property type="molecule type" value="Genomic_DNA"/>
</dbReference>
<evidence type="ECO:0000313" key="7">
    <source>
        <dbReference type="EMBL" id="TPX67164.1"/>
    </source>
</evidence>
<dbReference type="PROSITE" id="PS00996">
    <property type="entry name" value="RIBOSOMAL_S21E"/>
    <property type="match status" value="1"/>
</dbReference>
<evidence type="ECO:0000313" key="8">
    <source>
        <dbReference type="Proteomes" id="UP000320333"/>
    </source>
</evidence>
<keyword evidence="4" id="KW-0963">Cytoplasm</keyword>
<dbReference type="InterPro" id="IPR001931">
    <property type="entry name" value="Ribosomal_eS21"/>
</dbReference>
<evidence type="ECO:0000256" key="1">
    <source>
        <dbReference type="ARBA" id="ARBA00010228"/>
    </source>
</evidence>
<dbReference type="GO" id="GO:0003735">
    <property type="term" value="F:structural constituent of ribosome"/>
    <property type="evidence" value="ECO:0007669"/>
    <property type="project" value="InterPro"/>
</dbReference>
<dbReference type="InterPro" id="IPR038579">
    <property type="entry name" value="Ribosomal_eS21_sf"/>
</dbReference>